<name>A0A1M5EKP6_9FLAO</name>
<keyword evidence="3" id="KW-1185">Reference proteome</keyword>
<dbReference type="OrthoDB" id="1422531at2"/>
<dbReference type="Proteomes" id="UP000184406">
    <property type="component" value="Unassembled WGS sequence"/>
</dbReference>
<dbReference type="InterPro" id="IPR038740">
    <property type="entry name" value="BioF2-like_GNAT_dom"/>
</dbReference>
<proteinExistence type="predicted"/>
<dbReference type="AlphaFoldDB" id="A0A1M5EKP6"/>
<dbReference type="EMBL" id="FQUX01000007">
    <property type="protein sequence ID" value="SHF79602.1"/>
    <property type="molecule type" value="Genomic_DNA"/>
</dbReference>
<evidence type="ECO:0000313" key="2">
    <source>
        <dbReference type="EMBL" id="SHF79602.1"/>
    </source>
</evidence>
<dbReference type="Gene3D" id="3.40.630.30">
    <property type="match status" value="1"/>
</dbReference>
<feature type="domain" description="BioF2-like acetyltransferase" evidence="1">
    <location>
        <begin position="129"/>
        <end position="277"/>
    </location>
</feature>
<gene>
    <name evidence="2" type="ORF">SAMN03080594_107167</name>
</gene>
<sequence>MKDIAANSKIYSSTWLKHFGNGLIENKFNFIDHISFVKNKILPIYINIGKNLSLGISYSKPLNGPIENAKKLKNGVILIYHVPTYYSPDFLNHNNAIGLHKIYDSTGYLIDFKSFDSLDSYLKTTLSQSRIKKIQRNKRLLESRHDISYKWYYGEISETEYEKVFESFRKLLEKRYDDKQEYNRHLNDHIWNFYHELFFPLINTKNASFYIIYNGSEPISICFNYNTPDSIKGAISVFDIDFAKYEIGNMYLTNQFEICFENNIRIFDLGLGNYGYKNRWSTDTYTLDHHVFYNKNSIISRTLAKGMQKYFQTKLELKKKGVKNIFVKNQNVQIE</sequence>
<accession>A0A1M5EKP6</accession>
<dbReference type="GO" id="GO:0016740">
    <property type="term" value="F:transferase activity"/>
    <property type="evidence" value="ECO:0007669"/>
    <property type="project" value="UniProtKB-KW"/>
</dbReference>
<organism evidence="2 3">
    <name type="scientific">Arenibacter palladensis</name>
    <dbReference type="NCBI Taxonomy" id="237373"/>
    <lineage>
        <taxon>Bacteria</taxon>
        <taxon>Pseudomonadati</taxon>
        <taxon>Bacteroidota</taxon>
        <taxon>Flavobacteriia</taxon>
        <taxon>Flavobacteriales</taxon>
        <taxon>Flavobacteriaceae</taxon>
        <taxon>Arenibacter</taxon>
    </lineage>
</organism>
<protein>
    <submittedName>
        <fullName evidence="2">Acetyltransferase (GNAT) domain-containing protein</fullName>
    </submittedName>
</protein>
<dbReference type="InterPro" id="IPR016181">
    <property type="entry name" value="Acyl_CoA_acyltransferase"/>
</dbReference>
<dbReference type="SUPFAM" id="SSF55729">
    <property type="entry name" value="Acyl-CoA N-acyltransferases (Nat)"/>
    <property type="match status" value="1"/>
</dbReference>
<dbReference type="RefSeq" id="WP_072864032.1">
    <property type="nucleotide sequence ID" value="NZ_FQUX01000007.1"/>
</dbReference>
<reference evidence="3" key="1">
    <citation type="submission" date="2016-11" db="EMBL/GenBank/DDBJ databases">
        <authorList>
            <person name="Varghese N."/>
            <person name="Submissions S."/>
        </authorList>
    </citation>
    <scope>NUCLEOTIDE SEQUENCE [LARGE SCALE GENOMIC DNA]</scope>
    <source>
        <strain evidence="3">DSM 17539</strain>
    </source>
</reference>
<keyword evidence="2" id="KW-0808">Transferase</keyword>
<evidence type="ECO:0000259" key="1">
    <source>
        <dbReference type="Pfam" id="PF13480"/>
    </source>
</evidence>
<dbReference type="Pfam" id="PF13480">
    <property type="entry name" value="Acetyltransf_6"/>
    <property type="match status" value="1"/>
</dbReference>
<evidence type="ECO:0000313" key="3">
    <source>
        <dbReference type="Proteomes" id="UP000184406"/>
    </source>
</evidence>